<dbReference type="SUPFAM" id="SSF75304">
    <property type="entry name" value="Amidase signature (AS) enzymes"/>
    <property type="match status" value="1"/>
</dbReference>
<evidence type="ECO:0000313" key="3">
    <source>
        <dbReference type="Proteomes" id="UP001208938"/>
    </source>
</evidence>
<dbReference type="InterPro" id="IPR000120">
    <property type="entry name" value="Amidase"/>
</dbReference>
<dbReference type="InterPro" id="IPR036928">
    <property type="entry name" value="AS_sf"/>
</dbReference>
<dbReference type="PANTHER" id="PTHR11895">
    <property type="entry name" value="TRANSAMIDASE"/>
    <property type="match status" value="1"/>
</dbReference>
<dbReference type="InterPro" id="IPR023631">
    <property type="entry name" value="Amidase_dom"/>
</dbReference>
<dbReference type="Pfam" id="PF01425">
    <property type="entry name" value="Amidase"/>
    <property type="match status" value="2"/>
</dbReference>
<name>A0ABT3H5F3_9RHOB</name>
<keyword evidence="3" id="KW-1185">Reference proteome</keyword>
<reference evidence="2 3" key="1">
    <citation type="submission" date="2022-10" db="EMBL/GenBank/DDBJ databases">
        <title>Pararhodobacter sp. nov., isolated from marine algae.</title>
        <authorList>
            <person name="Choi B.J."/>
            <person name="Kim J.M."/>
            <person name="Lee J.K."/>
            <person name="Choi D.G."/>
            <person name="Jeon C.O."/>
        </authorList>
    </citation>
    <scope>NUCLEOTIDE SEQUENCE [LARGE SCALE GENOMIC DNA]</scope>
    <source>
        <strain evidence="2 3">ZQ420</strain>
    </source>
</reference>
<gene>
    <name evidence="2" type="ORF">OKW52_22870</name>
</gene>
<evidence type="ECO:0000313" key="2">
    <source>
        <dbReference type="EMBL" id="MCW1935019.1"/>
    </source>
</evidence>
<feature type="domain" description="Amidase" evidence="1">
    <location>
        <begin position="25"/>
        <end position="289"/>
    </location>
</feature>
<dbReference type="PANTHER" id="PTHR11895:SF76">
    <property type="entry name" value="INDOLEACETAMIDE HYDROLASE"/>
    <property type="match status" value="1"/>
</dbReference>
<comment type="caution">
    <text evidence="2">The sequence shown here is derived from an EMBL/GenBank/DDBJ whole genome shotgun (WGS) entry which is preliminary data.</text>
</comment>
<feature type="domain" description="Amidase" evidence="1">
    <location>
        <begin position="353"/>
        <end position="449"/>
    </location>
</feature>
<accession>A0ABT3H5F3</accession>
<evidence type="ECO:0000259" key="1">
    <source>
        <dbReference type="Pfam" id="PF01425"/>
    </source>
</evidence>
<dbReference type="Proteomes" id="UP001208938">
    <property type="component" value="Unassembled WGS sequence"/>
</dbReference>
<dbReference type="Gene3D" id="3.90.1300.10">
    <property type="entry name" value="Amidase signature (AS) domain"/>
    <property type="match status" value="1"/>
</dbReference>
<dbReference type="RefSeq" id="WP_264507904.1">
    <property type="nucleotide sequence ID" value="NZ_JAPDFL010000002.1"/>
</dbReference>
<dbReference type="EMBL" id="JAPDFL010000002">
    <property type="protein sequence ID" value="MCW1935019.1"/>
    <property type="molecule type" value="Genomic_DNA"/>
</dbReference>
<organism evidence="2 3">
    <name type="scientific">Pararhodobacter zhoushanensis</name>
    <dbReference type="NCBI Taxonomy" id="2479545"/>
    <lineage>
        <taxon>Bacteria</taxon>
        <taxon>Pseudomonadati</taxon>
        <taxon>Pseudomonadota</taxon>
        <taxon>Alphaproteobacteria</taxon>
        <taxon>Rhodobacterales</taxon>
        <taxon>Paracoccaceae</taxon>
        <taxon>Pararhodobacter</taxon>
    </lineage>
</organism>
<sequence>MTRPSELSAVQARNLLQRRDLSALELLDDCLARIDAVDPAINAVVARDIEGARKAAQTIRGDEGPLAGLPLLVKDMVDVAGLPTTFGSELFATNMAKRDDPMVAALRAAGALPFGKTNCPEWSAGGNTRNRVYGVTGNPHDVTRSAAGSSGGSAAALAAFMAPLATGSDTGGSLRNPAAFCGVVGFRPTPGVVPAASRSIGLIPMSTVGPMARNVADAALLLSVQARADAGDPFTPVIEGRTPWDPAGFASLPEVDPARLRLAFSDDFGFAPTEAMIRRSFGTIIDTLTPMLPGLHPASPDCTGADKIFSVLRGVLFLGPHRDLVRDHPGKVGPNVTANVEEGLRLRPEEITAALIEQQRYSLRWHDFFGQADYVLSPAVCIGPRDWHELFPTEIDGVATKSYYHWLALAYASTLAGCPSLTIPCGRDENNMPFGLQIIGRRHDDRGVLALGLALERMIAGLPSLCPTAPDMAALVTAPPIRQAPGAFDLD</sequence>
<protein>
    <submittedName>
        <fullName evidence="2">Amidase</fullName>
    </submittedName>
</protein>
<proteinExistence type="predicted"/>